<evidence type="ECO:0000259" key="13">
    <source>
        <dbReference type="SMART" id="SM00485"/>
    </source>
</evidence>
<evidence type="ECO:0000256" key="2">
    <source>
        <dbReference type="ARBA" id="ARBA00022722"/>
    </source>
</evidence>
<organism evidence="14 15">
    <name type="scientific">Tetragonisca angustula</name>
    <dbReference type="NCBI Taxonomy" id="166442"/>
    <lineage>
        <taxon>Eukaryota</taxon>
        <taxon>Metazoa</taxon>
        <taxon>Ecdysozoa</taxon>
        <taxon>Arthropoda</taxon>
        <taxon>Hexapoda</taxon>
        <taxon>Insecta</taxon>
        <taxon>Pterygota</taxon>
        <taxon>Neoptera</taxon>
        <taxon>Endopterygota</taxon>
        <taxon>Hymenoptera</taxon>
        <taxon>Apocrita</taxon>
        <taxon>Aculeata</taxon>
        <taxon>Apoidea</taxon>
        <taxon>Anthophila</taxon>
        <taxon>Apidae</taxon>
        <taxon>Tetragonisca</taxon>
    </lineage>
</organism>
<evidence type="ECO:0000256" key="9">
    <source>
        <dbReference type="ARBA" id="ARBA00023242"/>
    </source>
</evidence>
<dbReference type="EMBL" id="JAWNGG020000063">
    <property type="protein sequence ID" value="KAK9304379.1"/>
    <property type="molecule type" value="Genomic_DNA"/>
</dbReference>
<protein>
    <recommendedName>
        <fullName evidence="16">Flap endonuclease GEN</fullName>
    </recommendedName>
</protein>
<keyword evidence="8" id="KW-0234">DNA repair</keyword>
<evidence type="ECO:0008006" key="16">
    <source>
        <dbReference type="Google" id="ProtNLM"/>
    </source>
</evidence>
<evidence type="ECO:0000313" key="14">
    <source>
        <dbReference type="EMBL" id="KAK9304379.1"/>
    </source>
</evidence>
<dbReference type="PANTHER" id="PTHR11081">
    <property type="entry name" value="FLAP ENDONUCLEASE FAMILY MEMBER"/>
    <property type="match status" value="1"/>
</dbReference>
<feature type="region of interest" description="Disordered" evidence="11">
    <location>
        <begin position="473"/>
        <end position="513"/>
    </location>
</feature>
<keyword evidence="3" id="KW-0479">Metal-binding</keyword>
<dbReference type="CDD" id="cd09869">
    <property type="entry name" value="PIN_GEN1"/>
    <property type="match status" value="1"/>
</dbReference>
<feature type="compositionally biased region" description="Basic and acidic residues" evidence="11">
    <location>
        <begin position="543"/>
        <end position="559"/>
    </location>
</feature>
<keyword evidence="6" id="KW-0378">Hydrolase</keyword>
<evidence type="ECO:0000256" key="5">
    <source>
        <dbReference type="ARBA" id="ARBA00022763"/>
    </source>
</evidence>
<dbReference type="InterPro" id="IPR006085">
    <property type="entry name" value="XPG_DNA_repair_N"/>
</dbReference>
<dbReference type="SUPFAM" id="SSF47807">
    <property type="entry name" value="5' to 3' exonuclease, C-terminal subdomain"/>
    <property type="match status" value="1"/>
</dbReference>
<keyword evidence="9" id="KW-0539">Nucleus</keyword>
<name>A0AAW1A528_9HYME</name>
<dbReference type="GO" id="GO:0017108">
    <property type="term" value="F:5'-flap endonuclease activity"/>
    <property type="evidence" value="ECO:0007669"/>
    <property type="project" value="TreeGrafter"/>
</dbReference>
<dbReference type="AlphaFoldDB" id="A0AAW1A528"/>
<evidence type="ECO:0000256" key="8">
    <source>
        <dbReference type="ARBA" id="ARBA00023204"/>
    </source>
</evidence>
<dbReference type="GO" id="GO:0000400">
    <property type="term" value="F:four-way junction DNA binding"/>
    <property type="evidence" value="ECO:0007669"/>
    <property type="project" value="TreeGrafter"/>
</dbReference>
<dbReference type="SMART" id="SM00485">
    <property type="entry name" value="XPGN"/>
    <property type="match status" value="1"/>
</dbReference>
<dbReference type="FunFam" id="1.10.150.20:FF:000030">
    <property type="entry name" value="Flap endonuclease GEN-like 1"/>
    <property type="match status" value="1"/>
</dbReference>
<dbReference type="GO" id="GO:0046872">
    <property type="term" value="F:metal ion binding"/>
    <property type="evidence" value="ECO:0007669"/>
    <property type="project" value="UniProtKB-KW"/>
</dbReference>
<feature type="domain" description="XPG-I" evidence="12">
    <location>
        <begin position="121"/>
        <end position="198"/>
    </location>
</feature>
<keyword evidence="5" id="KW-0227">DNA damage</keyword>
<dbReference type="Gene3D" id="1.10.150.20">
    <property type="entry name" value="5' to 3' exonuclease, C-terminal subdomain"/>
    <property type="match status" value="1"/>
</dbReference>
<dbReference type="InterPro" id="IPR036279">
    <property type="entry name" value="5-3_exonuclease_C_sf"/>
</dbReference>
<evidence type="ECO:0000313" key="15">
    <source>
        <dbReference type="Proteomes" id="UP001432146"/>
    </source>
</evidence>
<dbReference type="Proteomes" id="UP001432146">
    <property type="component" value="Unassembled WGS sequence"/>
</dbReference>
<reference evidence="14 15" key="1">
    <citation type="submission" date="2024-05" db="EMBL/GenBank/DDBJ databases">
        <title>The nuclear and mitochondrial genome assemblies of Tetragonisca angustula (Apidae: Meliponini), a tiny yet remarkable pollinator in the Neotropics.</title>
        <authorList>
            <person name="Ferrari R."/>
            <person name="Ricardo P.C."/>
            <person name="Dias F.C."/>
            <person name="Araujo N.S."/>
            <person name="Soares D.O."/>
            <person name="Zhou Q.-S."/>
            <person name="Zhu C.-D."/>
            <person name="Coutinho L."/>
            <person name="Airas M.C."/>
            <person name="Batista T.M."/>
        </authorList>
    </citation>
    <scope>NUCLEOTIDE SEQUENCE [LARGE SCALE GENOMIC DNA]</scope>
    <source>
        <strain evidence="14">ASF017062</strain>
        <tissue evidence="14">Abdomen</tissue>
    </source>
</reference>
<dbReference type="InterPro" id="IPR008918">
    <property type="entry name" value="HhH2"/>
</dbReference>
<evidence type="ECO:0000256" key="11">
    <source>
        <dbReference type="SAM" id="MobiDB-lite"/>
    </source>
</evidence>
<dbReference type="Gene3D" id="3.40.50.1010">
    <property type="entry name" value="5'-nuclease"/>
    <property type="match status" value="1"/>
</dbReference>
<feature type="compositionally biased region" description="Basic and acidic residues" evidence="11">
    <location>
        <begin position="504"/>
        <end position="513"/>
    </location>
</feature>
<comment type="caution">
    <text evidence="14">The sequence shown here is derived from an EMBL/GenBank/DDBJ whole genome shotgun (WGS) entry which is preliminary data.</text>
</comment>
<dbReference type="SMART" id="SM00484">
    <property type="entry name" value="XPGI"/>
    <property type="match status" value="1"/>
</dbReference>
<evidence type="ECO:0000256" key="1">
    <source>
        <dbReference type="ARBA" id="ARBA00001946"/>
    </source>
</evidence>
<dbReference type="Pfam" id="PF00752">
    <property type="entry name" value="XPG_N"/>
    <property type="match status" value="1"/>
</dbReference>
<proteinExistence type="inferred from homology"/>
<evidence type="ECO:0000259" key="12">
    <source>
        <dbReference type="SMART" id="SM00484"/>
    </source>
</evidence>
<evidence type="ECO:0000256" key="10">
    <source>
        <dbReference type="ARBA" id="ARBA00038112"/>
    </source>
</evidence>
<dbReference type="PRINTS" id="PR00853">
    <property type="entry name" value="XPGRADSUPER"/>
</dbReference>
<comment type="cofactor">
    <cofactor evidence="1">
        <name>Mg(2+)</name>
        <dbReference type="ChEBI" id="CHEBI:18420"/>
    </cofactor>
</comment>
<accession>A0AAW1A528</accession>
<dbReference type="SMART" id="SM00279">
    <property type="entry name" value="HhH2"/>
    <property type="match status" value="1"/>
</dbReference>
<evidence type="ECO:0000256" key="3">
    <source>
        <dbReference type="ARBA" id="ARBA00022723"/>
    </source>
</evidence>
<keyword evidence="2" id="KW-0540">Nuclease</keyword>
<dbReference type="Pfam" id="PF18704">
    <property type="entry name" value="Chromo_2"/>
    <property type="match status" value="1"/>
</dbReference>
<dbReference type="GO" id="GO:0006281">
    <property type="term" value="P:DNA repair"/>
    <property type="evidence" value="ECO:0007669"/>
    <property type="project" value="UniProtKB-KW"/>
</dbReference>
<feature type="region of interest" description="Disordered" evidence="11">
    <location>
        <begin position="527"/>
        <end position="559"/>
    </location>
</feature>
<gene>
    <name evidence="14" type="ORF">QLX08_004176</name>
</gene>
<dbReference type="SUPFAM" id="SSF88723">
    <property type="entry name" value="PIN domain-like"/>
    <property type="match status" value="1"/>
</dbReference>
<feature type="compositionally biased region" description="Basic residues" evidence="11">
    <location>
        <begin position="473"/>
        <end position="483"/>
    </location>
</feature>
<dbReference type="PANTHER" id="PTHR11081:SF70">
    <property type="entry name" value="FLAP ENDONUCLEASE GEN HOMOLOG 1"/>
    <property type="match status" value="1"/>
</dbReference>
<dbReference type="InterPro" id="IPR029060">
    <property type="entry name" value="PIN-like_dom_sf"/>
</dbReference>
<sequence length="718" mass="82867">MGVKDLWNILSPLGERKPMFELQGKTVAIDMSCWVVDSQTITDHSVQPKMYLRNLYFRTAFLLMQGISPVFVLEGKAPILKHNTIAKRNDVRSGLRERKTAHMKGRTQFNKILKECKEMLQLMGLACVQGHGEAEAMCAHLNEDGLVDGCISQDSDCFLYGAKIVYRNFCTSTQGNRGGSGGAVDEYKLEKIEKLLELGRNKMIALALLCGCDYNDGLNGVGKEAALKLFKIVNDEDVLERIKSWRTDITLDYKEAELLSSNLCSSCGHTGRVQKHTKSGCVDCGTTEKCSDSYKEKRALLLNEIALRKKALLIEDFPNQELIDEFLIRKDPIPMKIDIQWKQPQVNEFINFMDRHLSWEPQYAFEKIFPLVTRWQLVHLPDISAEIRLTIPDLYIPEAIKKIRNIRSVASYEIIWKTDHSIIERLKEYIALSNDGDNDANILSELISIEPQNAVQRCYPELVEIFENARNAKTKKRPTKKKVQNNTDDSDGKRKVEKRRQKRNEKVEDNRKIDEFISKNDPVSLEESFRRMSITPKRSKTSKNMDDLRENPKRNDKIKRGPQFDKVLQIENINSKLNNTLDRMFNELSPDDFISDNDDVNMSEIIDDICKQKVFQFNESKDMLIINNENNPCEKNTENMKTIDNVVNPEIECNQYLKNDTIHDQSFDEFADITESYIPLSDRIKKKRFQRTSTLINNRFTFGIDALMNDTDLENRHT</sequence>
<dbReference type="InterPro" id="IPR006086">
    <property type="entry name" value="XPG-I_dom"/>
</dbReference>
<evidence type="ECO:0000256" key="6">
    <source>
        <dbReference type="ARBA" id="ARBA00022801"/>
    </source>
</evidence>
<evidence type="ECO:0000256" key="4">
    <source>
        <dbReference type="ARBA" id="ARBA00022759"/>
    </source>
</evidence>
<feature type="domain" description="XPG N-terminal" evidence="13">
    <location>
        <begin position="1"/>
        <end position="95"/>
    </location>
</feature>
<dbReference type="Pfam" id="PF00867">
    <property type="entry name" value="XPG_I"/>
    <property type="match status" value="1"/>
</dbReference>
<dbReference type="GO" id="GO:0008821">
    <property type="term" value="F:crossover junction DNA endonuclease activity"/>
    <property type="evidence" value="ECO:0007669"/>
    <property type="project" value="UniProtKB-ARBA"/>
</dbReference>
<dbReference type="InterPro" id="IPR006084">
    <property type="entry name" value="XPG/Rad2"/>
</dbReference>
<keyword evidence="15" id="KW-1185">Reference proteome</keyword>
<dbReference type="InterPro" id="IPR041012">
    <property type="entry name" value="GEN_chromo"/>
</dbReference>
<comment type="similarity">
    <text evidence="10">Belongs to the XPG/RAD2 endonuclease family. GEN subfamily.</text>
</comment>
<evidence type="ECO:0000256" key="7">
    <source>
        <dbReference type="ARBA" id="ARBA00022842"/>
    </source>
</evidence>
<keyword evidence="4" id="KW-0255">Endonuclease</keyword>
<keyword evidence="7" id="KW-0460">Magnesium</keyword>